<evidence type="ECO:0000313" key="10">
    <source>
        <dbReference type="Proteomes" id="UP000306402"/>
    </source>
</evidence>
<feature type="transmembrane region" description="Helical" evidence="8">
    <location>
        <begin position="230"/>
        <end position="251"/>
    </location>
</feature>
<dbReference type="EC" id="3.4.22.-" evidence="9"/>
<dbReference type="GO" id="GO:0006508">
    <property type="term" value="P:proteolysis"/>
    <property type="evidence" value="ECO:0007669"/>
    <property type="project" value="UniProtKB-KW"/>
</dbReference>
<dbReference type="EMBL" id="VCEJ01000005">
    <property type="protein sequence ID" value="TLU98911.1"/>
    <property type="molecule type" value="Genomic_DNA"/>
</dbReference>
<comment type="subcellular location">
    <subcellularLocation>
        <location evidence="1">Cell membrane</location>
        <topology evidence="1">Multi-pass membrane protein</topology>
    </subcellularLocation>
</comment>
<dbReference type="RefSeq" id="WP_138367201.1">
    <property type="nucleotide sequence ID" value="NZ_VCEJ01000005.1"/>
</dbReference>
<comment type="caution">
    <text evidence="9">The sequence shown here is derived from an EMBL/GenBank/DDBJ whole genome shotgun (WGS) entry which is preliminary data.</text>
</comment>
<accession>A0A5R9KRJ8</accession>
<reference evidence="9 10" key="1">
    <citation type="submission" date="2019-05" db="EMBL/GenBank/DDBJ databases">
        <authorList>
            <person name="Qu J.-H."/>
        </authorList>
    </citation>
    <scope>NUCLEOTIDE SEQUENCE [LARGE SCALE GENOMIC DNA]</scope>
    <source>
        <strain evidence="9 10">T17</strain>
    </source>
</reference>
<feature type="transmembrane region" description="Helical" evidence="8">
    <location>
        <begin position="55"/>
        <end position="71"/>
    </location>
</feature>
<evidence type="ECO:0000256" key="4">
    <source>
        <dbReference type="ARBA" id="ARBA00022692"/>
    </source>
</evidence>
<dbReference type="NCBIfam" id="TIGR04178">
    <property type="entry name" value="exo_archaeo"/>
    <property type="match status" value="1"/>
</dbReference>
<dbReference type="InterPro" id="IPR019127">
    <property type="entry name" value="Exosortase"/>
</dbReference>
<dbReference type="Proteomes" id="UP000306402">
    <property type="component" value="Unassembled WGS sequence"/>
</dbReference>
<evidence type="ECO:0000256" key="1">
    <source>
        <dbReference type="ARBA" id="ARBA00004651"/>
    </source>
</evidence>
<evidence type="ECO:0000256" key="2">
    <source>
        <dbReference type="ARBA" id="ARBA00022475"/>
    </source>
</evidence>
<dbReference type="InterPro" id="IPR031006">
    <property type="entry name" value="Exosort_XrtN"/>
</dbReference>
<evidence type="ECO:0000313" key="9">
    <source>
        <dbReference type="EMBL" id="TLU98911.1"/>
    </source>
</evidence>
<organism evidence="9 10">
    <name type="scientific">Dyadobacter luticola</name>
    <dbReference type="NCBI Taxonomy" id="1979387"/>
    <lineage>
        <taxon>Bacteria</taxon>
        <taxon>Pseudomonadati</taxon>
        <taxon>Bacteroidota</taxon>
        <taxon>Cytophagia</taxon>
        <taxon>Cytophagales</taxon>
        <taxon>Spirosomataceae</taxon>
        <taxon>Dyadobacter</taxon>
    </lineage>
</organism>
<evidence type="ECO:0000256" key="3">
    <source>
        <dbReference type="ARBA" id="ARBA00022670"/>
    </source>
</evidence>
<name>A0A5R9KRJ8_9BACT</name>
<keyword evidence="6 8" id="KW-1133">Transmembrane helix</keyword>
<dbReference type="NCBIfam" id="TIGR04476">
    <property type="entry name" value="exosort_XrtN"/>
    <property type="match status" value="1"/>
</dbReference>
<feature type="transmembrane region" description="Helical" evidence="8">
    <location>
        <begin position="271"/>
        <end position="289"/>
    </location>
</feature>
<dbReference type="InterPro" id="IPR026392">
    <property type="entry name" value="Exo/Archaeosortase_dom"/>
</dbReference>
<dbReference type="OrthoDB" id="783041at2"/>
<keyword evidence="7 8" id="KW-0472">Membrane</keyword>
<evidence type="ECO:0000256" key="7">
    <source>
        <dbReference type="ARBA" id="ARBA00023136"/>
    </source>
</evidence>
<keyword evidence="3" id="KW-0645">Protease</keyword>
<keyword evidence="10" id="KW-1185">Reference proteome</keyword>
<dbReference type="GO" id="GO:0008233">
    <property type="term" value="F:peptidase activity"/>
    <property type="evidence" value="ECO:0007669"/>
    <property type="project" value="UniProtKB-KW"/>
</dbReference>
<protein>
    <submittedName>
        <fullName evidence="9">Exosortase N</fullName>
        <ecNumber evidence="9">3.4.22.-</ecNumber>
    </submittedName>
</protein>
<feature type="transmembrane region" description="Helical" evidence="8">
    <location>
        <begin position="78"/>
        <end position="111"/>
    </location>
</feature>
<dbReference type="Pfam" id="PF09721">
    <property type="entry name" value="Exosortase_EpsH"/>
    <property type="match status" value="1"/>
</dbReference>
<feature type="transmembrane region" description="Helical" evidence="8">
    <location>
        <begin position="162"/>
        <end position="179"/>
    </location>
</feature>
<sequence length="434" mass="48672">MHADKFAAWFLLAGYVVLLGSLLSMGYLQGDATCWIGLGLLPLVILSSPTSNKNWWLGFFVAVFLIICLFRKEQTFRYLLLVSSLLFVIQHVLGRLNLLVAAVLIIISPLFRYLSEVFTFPIRLQLSEWSAFILKLANVPVTVSGNIMQLGGADFSVDPACMGLQMTGFSLLAGIFLIIQEQQKTRKEIGTKLKILVLATAFTFNIAGNLIRIITLVIFHIAPENPFHDWIGIACLLLYVWLPVSLIVEYLTLNFGKITPSKNNITWKPDFPAVALHITLLLACSFFIFQKQTFKPASVNVITSKISGDYQMNVLASGVTQFKNAETLIYVKPIPEFFTTEHNPAICWVGSGYELTAVKEQVFSGKKIYVGTLKKGSDKLQTAWWFSNSKHTTISQLDWRWRAMTGEGDFQLVNVTAGSEKNLNDAINRWLQQI</sequence>
<evidence type="ECO:0000256" key="5">
    <source>
        <dbReference type="ARBA" id="ARBA00022801"/>
    </source>
</evidence>
<dbReference type="AlphaFoldDB" id="A0A5R9KRJ8"/>
<evidence type="ECO:0000256" key="6">
    <source>
        <dbReference type="ARBA" id="ARBA00022989"/>
    </source>
</evidence>
<evidence type="ECO:0000256" key="8">
    <source>
        <dbReference type="SAM" id="Phobius"/>
    </source>
</evidence>
<proteinExistence type="predicted"/>
<gene>
    <name evidence="9" type="primary">xrtN</name>
    <name evidence="9" type="ORF">FEN17_20175</name>
</gene>
<keyword evidence="4 8" id="KW-0812">Transmembrane</keyword>
<feature type="transmembrane region" description="Helical" evidence="8">
    <location>
        <begin position="195"/>
        <end position="218"/>
    </location>
</feature>
<keyword evidence="5 9" id="KW-0378">Hydrolase</keyword>
<dbReference type="GO" id="GO:0005886">
    <property type="term" value="C:plasma membrane"/>
    <property type="evidence" value="ECO:0007669"/>
    <property type="project" value="UniProtKB-SubCell"/>
</dbReference>
<keyword evidence="2" id="KW-1003">Cell membrane</keyword>
<feature type="transmembrane region" description="Helical" evidence="8">
    <location>
        <begin position="6"/>
        <end position="25"/>
    </location>
</feature>